<protein>
    <submittedName>
        <fullName evidence="1">Uncharacterized protein</fullName>
    </submittedName>
</protein>
<evidence type="ECO:0000313" key="2">
    <source>
        <dbReference type="Proteomes" id="UP000245466"/>
    </source>
</evidence>
<accession>A0A2U1B2N3</accession>
<dbReference type="AlphaFoldDB" id="A0A2U1B2N3"/>
<evidence type="ECO:0000313" key="1">
    <source>
        <dbReference type="EMBL" id="PVY42939.1"/>
    </source>
</evidence>
<dbReference type="Proteomes" id="UP000245466">
    <property type="component" value="Unassembled WGS sequence"/>
</dbReference>
<comment type="caution">
    <text evidence="1">The sequence shown here is derived from an EMBL/GenBank/DDBJ whole genome shotgun (WGS) entry which is preliminary data.</text>
</comment>
<dbReference type="OrthoDB" id="852230at2"/>
<dbReference type="EMBL" id="QEKI01000002">
    <property type="protein sequence ID" value="PVY42939.1"/>
    <property type="molecule type" value="Genomic_DNA"/>
</dbReference>
<organism evidence="1 2">
    <name type="scientific">Pontibacter virosus</name>
    <dbReference type="NCBI Taxonomy" id="1765052"/>
    <lineage>
        <taxon>Bacteria</taxon>
        <taxon>Pseudomonadati</taxon>
        <taxon>Bacteroidota</taxon>
        <taxon>Cytophagia</taxon>
        <taxon>Cytophagales</taxon>
        <taxon>Hymenobacteraceae</taxon>
        <taxon>Pontibacter</taxon>
    </lineage>
</organism>
<gene>
    <name evidence="1" type="ORF">C8E01_102115</name>
</gene>
<name>A0A2U1B2N3_9BACT</name>
<dbReference type="RefSeq" id="WP_116541989.1">
    <property type="nucleotide sequence ID" value="NZ_QEKI01000002.1"/>
</dbReference>
<dbReference type="PROSITE" id="PS51257">
    <property type="entry name" value="PROKAR_LIPOPROTEIN"/>
    <property type="match status" value="1"/>
</dbReference>
<reference evidence="1 2" key="1">
    <citation type="submission" date="2018-04" db="EMBL/GenBank/DDBJ databases">
        <title>Genomic Encyclopedia of Type Strains, Phase IV (KMG-IV): sequencing the most valuable type-strain genomes for metagenomic binning, comparative biology and taxonomic classification.</title>
        <authorList>
            <person name="Goeker M."/>
        </authorList>
    </citation>
    <scope>NUCLEOTIDE SEQUENCE [LARGE SCALE GENOMIC DNA]</scope>
    <source>
        <strain evidence="1 2">DSM 100231</strain>
    </source>
</reference>
<sequence>MKLRLLFALYLITLVACNQKEEEQYERLEQEGAVDDVSSWVKADLQCEEIQNADEDNPLAVVYLSQVEMQYVLDTVYTCSVISPQMFTSFGVPRHALSACGGWWAGQGNFYYTLHEGDSISVMHARPVQRDTVDFQYTLLRRVPVAHSTTDLPEEAYLP</sequence>
<proteinExistence type="predicted"/>
<keyword evidence="2" id="KW-1185">Reference proteome</keyword>